<evidence type="ECO:0000259" key="1">
    <source>
        <dbReference type="Pfam" id="PF07883"/>
    </source>
</evidence>
<dbReference type="InterPro" id="IPR011051">
    <property type="entry name" value="RmlC_Cupin_sf"/>
</dbReference>
<dbReference type="InterPro" id="IPR013096">
    <property type="entry name" value="Cupin_2"/>
</dbReference>
<dbReference type="GeneID" id="25313139"/>
<dbReference type="Pfam" id="PF07883">
    <property type="entry name" value="Cupin_2"/>
    <property type="match status" value="1"/>
</dbReference>
<proteinExistence type="predicted"/>
<keyword evidence="3" id="KW-1185">Reference proteome</keyword>
<dbReference type="EMBL" id="LASV01000787">
    <property type="protein sequence ID" value="KKA16343.1"/>
    <property type="molecule type" value="Genomic_DNA"/>
</dbReference>
<dbReference type="InterPro" id="IPR047142">
    <property type="entry name" value="OryJ/VirC-like"/>
</dbReference>
<dbReference type="InterPro" id="IPR014710">
    <property type="entry name" value="RmlC-like_jellyroll"/>
</dbReference>
<dbReference type="PANTHER" id="PTHR36156">
    <property type="entry name" value="SLR2101 PROTEIN"/>
    <property type="match status" value="1"/>
</dbReference>
<name>A0A0F4YFC4_RASE3</name>
<dbReference type="OrthoDB" id="5840532at2759"/>
<dbReference type="AlphaFoldDB" id="A0A0F4YFC4"/>
<evidence type="ECO:0000313" key="2">
    <source>
        <dbReference type="EMBL" id="KKA16343.1"/>
    </source>
</evidence>
<reference evidence="2 3" key="1">
    <citation type="submission" date="2015-04" db="EMBL/GenBank/DDBJ databases">
        <authorList>
            <person name="Heijne W.H."/>
            <person name="Fedorova N.D."/>
            <person name="Nierman W.C."/>
            <person name="Vollebregt A.W."/>
            <person name="Zhao Z."/>
            <person name="Wu L."/>
            <person name="Kumar M."/>
            <person name="Stam H."/>
            <person name="van den Berg M.A."/>
            <person name="Pel H.J."/>
        </authorList>
    </citation>
    <scope>NUCLEOTIDE SEQUENCE [LARGE SCALE GENOMIC DNA]</scope>
    <source>
        <strain evidence="2 3">CBS 393.64</strain>
    </source>
</reference>
<feature type="domain" description="Cupin type-2" evidence="1">
    <location>
        <begin position="79"/>
        <end position="146"/>
    </location>
</feature>
<dbReference type="RefSeq" id="XP_013322955.1">
    <property type="nucleotide sequence ID" value="XM_013467501.1"/>
</dbReference>
<comment type="caution">
    <text evidence="2">The sequence shown here is derived from an EMBL/GenBank/DDBJ whole genome shotgun (WGS) entry which is preliminary data.</text>
</comment>
<gene>
    <name evidence="2" type="ORF">T310_10077</name>
</gene>
<dbReference type="PANTHER" id="PTHR36156:SF2">
    <property type="entry name" value="CUPIN TYPE-2 DOMAIN-CONTAINING PROTEIN"/>
    <property type="match status" value="1"/>
</dbReference>
<dbReference type="CDD" id="cd02231">
    <property type="entry name" value="cupin_BLL6423-like"/>
    <property type="match status" value="1"/>
</dbReference>
<evidence type="ECO:0000313" key="3">
    <source>
        <dbReference type="Proteomes" id="UP000053958"/>
    </source>
</evidence>
<dbReference type="Gene3D" id="2.60.120.10">
    <property type="entry name" value="Jelly Rolls"/>
    <property type="match status" value="1"/>
</dbReference>
<dbReference type="SUPFAM" id="SSF51182">
    <property type="entry name" value="RmlC-like cupins"/>
    <property type="match status" value="1"/>
</dbReference>
<dbReference type="STRING" id="1408163.A0A0F4YFC4"/>
<dbReference type="Proteomes" id="UP000053958">
    <property type="component" value="Unassembled WGS sequence"/>
</dbReference>
<dbReference type="Gene3D" id="2.20.70.150">
    <property type="match status" value="1"/>
</dbReference>
<sequence>MSEQPLFPHPRRVVTGHDEHGNSIFVADSEVPCVPTPANCNFAVLYETHQFPASNDGWEDPILNKTKSLANPNGLVLRVVDFKPNTKTAFHRTESLDFGIVIEGEIVCYLDNGAERTFKRGDVCVQRGTIHGWENRTDKPARVYFVLSAAKPVKIGDKVLGNAGFEDKDVESGGK</sequence>
<accession>A0A0F4YFC4</accession>
<protein>
    <submittedName>
        <fullName evidence="2">Cupin domain containing protein</fullName>
    </submittedName>
</protein>
<organism evidence="2 3">
    <name type="scientific">Rasamsonia emersonii (strain ATCC 16479 / CBS 393.64 / IMI 116815)</name>
    <dbReference type="NCBI Taxonomy" id="1408163"/>
    <lineage>
        <taxon>Eukaryota</taxon>
        <taxon>Fungi</taxon>
        <taxon>Dikarya</taxon>
        <taxon>Ascomycota</taxon>
        <taxon>Pezizomycotina</taxon>
        <taxon>Eurotiomycetes</taxon>
        <taxon>Eurotiomycetidae</taxon>
        <taxon>Eurotiales</taxon>
        <taxon>Trichocomaceae</taxon>
        <taxon>Rasamsonia</taxon>
    </lineage>
</organism>